<dbReference type="InterPro" id="IPR036188">
    <property type="entry name" value="FAD/NAD-bd_sf"/>
</dbReference>
<dbReference type="EMBL" id="JASZYV010000001">
    <property type="protein sequence ID" value="MDM0043100.1"/>
    <property type="molecule type" value="Genomic_DNA"/>
</dbReference>
<keyword evidence="2" id="KW-0503">Monooxygenase</keyword>
<dbReference type="InterPro" id="IPR051205">
    <property type="entry name" value="UbiH/COQ6_monooxygenase"/>
</dbReference>
<dbReference type="Proteomes" id="UP001174908">
    <property type="component" value="Unassembled WGS sequence"/>
</dbReference>
<evidence type="ECO:0000313" key="3">
    <source>
        <dbReference type="Proteomes" id="UP001174908"/>
    </source>
</evidence>
<dbReference type="RefSeq" id="WP_286658224.1">
    <property type="nucleotide sequence ID" value="NZ_JASZYV010000001.1"/>
</dbReference>
<dbReference type="PANTHER" id="PTHR43876:SF7">
    <property type="entry name" value="UBIQUINONE BIOSYNTHESIS MONOOXYGENASE COQ6, MITOCHONDRIAL"/>
    <property type="match status" value="1"/>
</dbReference>
<reference evidence="2" key="1">
    <citation type="submission" date="2023-06" db="EMBL/GenBank/DDBJ databases">
        <authorList>
            <person name="Jiang Y."/>
            <person name="Liu Q."/>
        </authorList>
    </citation>
    <scope>NUCLEOTIDE SEQUENCE</scope>
    <source>
        <strain evidence="2">CGMCC 1.12089</strain>
    </source>
</reference>
<dbReference type="PRINTS" id="PR00420">
    <property type="entry name" value="RNGMNOXGNASE"/>
</dbReference>
<protein>
    <submittedName>
        <fullName evidence="2">FAD-dependent monooxygenase</fullName>
    </submittedName>
</protein>
<dbReference type="Gene3D" id="3.30.9.10">
    <property type="entry name" value="D-Amino Acid Oxidase, subunit A, domain 2"/>
    <property type="match status" value="1"/>
</dbReference>
<dbReference type="Pfam" id="PF01494">
    <property type="entry name" value="FAD_binding_3"/>
    <property type="match status" value="1"/>
</dbReference>
<comment type="caution">
    <text evidence="2">The sequence shown here is derived from an EMBL/GenBank/DDBJ whole genome shotgun (WGS) entry which is preliminary data.</text>
</comment>
<dbReference type="InterPro" id="IPR018168">
    <property type="entry name" value="Ubi_Hdrlase_CS"/>
</dbReference>
<dbReference type="SUPFAM" id="SSF51905">
    <property type="entry name" value="FAD/NAD(P)-binding domain"/>
    <property type="match status" value="1"/>
</dbReference>
<name>A0ABT7N5F1_9BURK</name>
<keyword evidence="2" id="KW-0560">Oxidoreductase</keyword>
<evidence type="ECO:0000259" key="1">
    <source>
        <dbReference type="Pfam" id="PF01494"/>
    </source>
</evidence>
<dbReference type="GO" id="GO:0004497">
    <property type="term" value="F:monooxygenase activity"/>
    <property type="evidence" value="ECO:0007669"/>
    <property type="project" value="UniProtKB-KW"/>
</dbReference>
<feature type="domain" description="FAD-binding" evidence="1">
    <location>
        <begin position="129"/>
        <end position="328"/>
    </location>
</feature>
<proteinExistence type="predicted"/>
<evidence type="ECO:0000313" key="2">
    <source>
        <dbReference type="EMBL" id="MDM0043100.1"/>
    </source>
</evidence>
<gene>
    <name evidence="2" type="ORF">QTH91_01270</name>
</gene>
<organism evidence="2 3">
    <name type="scientific">Variovorax dokdonensis</name>
    <dbReference type="NCBI Taxonomy" id="344883"/>
    <lineage>
        <taxon>Bacteria</taxon>
        <taxon>Pseudomonadati</taxon>
        <taxon>Pseudomonadota</taxon>
        <taxon>Betaproteobacteria</taxon>
        <taxon>Burkholderiales</taxon>
        <taxon>Comamonadaceae</taxon>
        <taxon>Variovorax</taxon>
    </lineage>
</organism>
<dbReference type="PROSITE" id="PS01304">
    <property type="entry name" value="UBIH"/>
    <property type="match status" value="1"/>
</dbReference>
<sequence length="391" mass="42599">MALPPEVCIRGAGIVGRALALLLAGARVRVALVTPEQDREARAREDIRAYALNDASRRLLESLRAWPDDMHVTAVREMQIRGDADGSVQFKAADHHVDALAWIADVPALEQRLADAVRFQPLVDVVKAPVAAPLTIVCEGRASATREALGVNYEVTRYPQQAIAARFTAEQPHGEVARQWFNHRGEVLALLPLGGTGGHEVALVWSVELAHAARLMALDETAFATEVAEGSGNALGALTPIGERAAWPLQRAIADRWTGHMPDDERDSWALAGDAAHTVHPLAGQGLNLGLADARALADVIATREHWRSVGDLRLLRRYERARRGEVMAMSLATDGLQQLFAHGAEPLPRLRNLGMTGFNRTRLLKSWVARQAMGLPTAAPRFEFPRLPVL</sequence>
<dbReference type="Gene3D" id="3.50.50.60">
    <property type="entry name" value="FAD/NAD(P)-binding domain"/>
    <property type="match status" value="2"/>
</dbReference>
<dbReference type="PANTHER" id="PTHR43876">
    <property type="entry name" value="UBIQUINONE BIOSYNTHESIS MONOOXYGENASE COQ6, MITOCHONDRIAL"/>
    <property type="match status" value="1"/>
</dbReference>
<accession>A0ABT7N5F1</accession>
<dbReference type="InterPro" id="IPR002938">
    <property type="entry name" value="FAD-bd"/>
</dbReference>
<keyword evidence="3" id="KW-1185">Reference proteome</keyword>